<feature type="transmembrane region" description="Helical" evidence="11">
    <location>
        <begin position="326"/>
        <end position="345"/>
    </location>
</feature>
<evidence type="ECO:0000256" key="5">
    <source>
        <dbReference type="ARBA" id="ARBA00022475"/>
    </source>
</evidence>
<evidence type="ECO:0000256" key="8">
    <source>
        <dbReference type="ARBA" id="ARBA00022989"/>
    </source>
</evidence>
<feature type="transmembrane region" description="Helical" evidence="11">
    <location>
        <begin position="241"/>
        <end position="267"/>
    </location>
</feature>
<dbReference type="InterPro" id="IPR006187">
    <property type="entry name" value="Claudin"/>
</dbReference>
<gene>
    <name evidence="13" type="primary">LOC114869437</name>
</gene>
<dbReference type="InParanoid" id="A0A6P7PBC9"/>
<sequence>MVAFGLELVGVSLSVLGWALSVVSCALPMWRVSAFIGANIVTAQVYWEGLWMSCVFQSTGQMQCKVYDSMLALPQDLQAARALTIVSIVIGVLALLISLVGAQCTNCIEDKGAKARVMASSGGGFIAAAVAQLVPVSWSANTIVTEFYSPIVPNGQKMEIGAAMSMGMEIVGIALGCIGFIIAIVTCALPMWKVTAFIGANIVTAQTIWEGLWMNCVIQSTGQMQCKIYDSMLALNPDLQAARAMTVVAIILALLGVLISIVGAKCTNCIEDEASKAKVMIIAGIFFLLAGLLVLIPVSWTSSVIIRDFYNPLLTDAQRREIGASLYIGFGAAVLLIIGGAMLCSSCPPKEKQYKPPRMMYSAPRSASGAGYDKKDYV</sequence>
<dbReference type="AlphaFoldDB" id="A0A6P7PBC9"/>
<comment type="similarity">
    <text evidence="3">Belongs to the claudin family.</text>
</comment>
<evidence type="ECO:0000256" key="4">
    <source>
        <dbReference type="ARBA" id="ARBA00022427"/>
    </source>
</evidence>
<dbReference type="GO" id="GO:0005198">
    <property type="term" value="F:structural molecule activity"/>
    <property type="evidence" value="ECO:0007669"/>
    <property type="project" value="InterPro"/>
</dbReference>
<reference evidence="13" key="1">
    <citation type="submission" date="2025-08" db="UniProtKB">
        <authorList>
            <consortium name="RefSeq"/>
        </authorList>
    </citation>
    <scope>IDENTIFICATION</scope>
</reference>
<keyword evidence="6 11" id="KW-0812">Transmembrane</keyword>
<keyword evidence="9 11" id="KW-0472">Membrane</keyword>
<feature type="transmembrane region" description="Helical" evidence="11">
    <location>
        <begin position="79"/>
        <end position="102"/>
    </location>
</feature>
<keyword evidence="4" id="KW-0796">Tight junction</keyword>
<dbReference type="KEGG" id="bspl:114869437"/>
<dbReference type="Proteomes" id="UP000515150">
    <property type="component" value="Chromosome 14"/>
</dbReference>
<dbReference type="RefSeq" id="XP_029029511.2">
    <property type="nucleotide sequence ID" value="XM_029173678.3"/>
</dbReference>
<evidence type="ECO:0000256" key="2">
    <source>
        <dbReference type="ARBA" id="ARBA00004651"/>
    </source>
</evidence>
<dbReference type="PROSITE" id="PS01346">
    <property type="entry name" value="CLAUDIN"/>
    <property type="match status" value="2"/>
</dbReference>
<dbReference type="GO" id="GO:0005886">
    <property type="term" value="C:plasma membrane"/>
    <property type="evidence" value="ECO:0007669"/>
    <property type="project" value="UniProtKB-SubCell"/>
</dbReference>
<dbReference type="FunFam" id="1.20.140.150:FF:000001">
    <property type="entry name" value="Claudin"/>
    <property type="match status" value="2"/>
</dbReference>
<dbReference type="PANTHER" id="PTHR12002">
    <property type="entry name" value="CLAUDIN"/>
    <property type="match status" value="1"/>
</dbReference>
<evidence type="ECO:0000313" key="13">
    <source>
        <dbReference type="RefSeq" id="XP_029029511.2"/>
    </source>
</evidence>
<evidence type="ECO:0000256" key="9">
    <source>
        <dbReference type="ARBA" id="ARBA00023136"/>
    </source>
</evidence>
<comment type="subcellular location">
    <subcellularLocation>
        <location evidence="1">Cell junction</location>
        <location evidence="1">Tight junction</location>
    </subcellularLocation>
    <subcellularLocation>
        <location evidence="2">Cell membrane</location>
        <topology evidence="2">Multi-pass membrane protein</topology>
    </subcellularLocation>
</comment>
<dbReference type="InterPro" id="IPR017974">
    <property type="entry name" value="Claudin_CS"/>
</dbReference>
<dbReference type="GeneID" id="114869437"/>
<evidence type="ECO:0000256" key="3">
    <source>
        <dbReference type="ARBA" id="ARBA00008295"/>
    </source>
</evidence>
<keyword evidence="12" id="KW-1185">Reference proteome</keyword>
<feature type="transmembrane region" description="Helical" evidence="11">
    <location>
        <begin position="170"/>
        <end position="192"/>
    </location>
</feature>
<name>A0A6P7PBC9_BETSP</name>
<evidence type="ECO:0000256" key="10">
    <source>
        <dbReference type="SAM" id="MobiDB-lite"/>
    </source>
</evidence>
<dbReference type="Pfam" id="PF00822">
    <property type="entry name" value="PMP22_Claudin"/>
    <property type="match status" value="1"/>
</dbReference>
<evidence type="ECO:0000256" key="11">
    <source>
        <dbReference type="SAM" id="Phobius"/>
    </source>
</evidence>
<evidence type="ECO:0000313" key="12">
    <source>
        <dbReference type="Proteomes" id="UP000515150"/>
    </source>
</evidence>
<organism evidence="12 13">
    <name type="scientific">Betta splendens</name>
    <name type="common">Siamese fighting fish</name>
    <dbReference type="NCBI Taxonomy" id="158456"/>
    <lineage>
        <taxon>Eukaryota</taxon>
        <taxon>Metazoa</taxon>
        <taxon>Chordata</taxon>
        <taxon>Craniata</taxon>
        <taxon>Vertebrata</taxon>
        <taxon>Euteleostomi</taxon>
        <taxon>Actinopterygii</taxon>
        <taxon>Neopterygii</taxon>
        <taxon>Teleostei</taxon>
        <taxon>Neoteleostei</taxon>
        <taxon>Acanthomorphata</taxon>
        <taxon>Anabantaria</taxon>
        <taxon>Anabantiformes</taxon>
        <taxon>Anabantoidei</taxon>
        <taxon>Osphronemidae</taxon>
        <taxon>Betta</taxon>
    </lineage>
</organism>
<evidence type="ECO:0000256" key="1">
    <source>
        <dbReference type="ARBA" id="ARBA00004435"/>
    </source>
</evidence>
<evidence type="ECO:0000256" key="6">
    <source>
        <dbReference type="ARBA" id="ARBA00022692"/>
    </source>
</evidence>
<feature type="region of interest" description="Disordered" evidence="10">
    <location>
        <begin position="353"/>
        <end position="378"/>
    </location>
</feature>
<dbReference type="GO" id="GO:0005923">
    <property type="term" value="C:bicellular tight junction"/>
    <property type="evidence" value="ECO:0007669"/>
    <property type="project" value="UniProtKB-SubCell"/>
</dbReference>
<keyword evidence="5" id="KW-1003">Cell membrane</keyword>
<dbReference type="OrthoDB" id="8830244at2759"/>
<dbReference type="InterPro" id="IPR004031">
    <property type="entry name" value="PMP22/EMP/MP20/Claudin"/>
</dbReference>
<evidence type="ECO:0000256" key="7">
    <source>
        <dbReference type="ARBA" id="ARBA00022949"/>
    </source>
</evidence>
<feature type="transmembrane region" description="Helical" evidence="11">
    <location>
        <begin position="279"/>
        <end position="306"/>
    </location>
</feature>
<protein>
    <submittedName>
        <fullName evidence="13">Claudin-4-like</fullName>
    </submittedName>
</protein>
<accession>A0A6P7PBC9</accession>
<keyword evidence="7" id="KW-0965">Cell junction</keyword>
<dbReference type="PRINTS" id="PR01077">
    <property type="entry name" value="CLAUDIN"/>
</dbReference>
<dbReference type="Gene3D" id="1.20.140.150">
    <property type="match status" value="2"/>
</dbReference>
<keyword evidence="8 11" id="KW-1133">Transmembrane helix</keyword>
<proteinExistence type="inferred from homology"/>